<evidence type="ECO:0008006" key="5">
    <source>
        <dbReference type="Google" id="ProtNLM"/>
    </source>
</evidence>
<reference evidence="3 4" key="1">
    <citation type="journal article" date="2018" name="PLoS Genet.">
        <title>Population sequencing reveals clonal diversity and ancestral inbreeding in the grapevine cultivar Chardonnay.</title>
        <authorList>
            <person name="Roach M.J."/>
            <person name="Johnson D.L."/>
            <person name="Bohlmann J."/>
            <person name="van Vuuren H.J."/>
            <person name="Jones S.J."/>
            <person name="Pretorius I.S."/>
            <person name="Schmidt S.A."/>
            <person name="Borneman A.R."/>
        </authorList>
    </citation>
    <scope>NUCLEOTIDE SEQUENCE [LARGE SCALE GENOMIC DNA]</scope>
    <source>
        <strain evidence="4">cv. Chardonnay</strain>
        <tissue evidence="3">Leaf</tissue>
    </source>
</reference>
<evidence type="ECO:0000313" key="3">
    <source>
        <dbReference type="EMBL" id="RVW28510.1"/>
    </source>
</evidence>
<dbReference type="Proteomes" id="UP000288805">
    <property type="component" value="Unassembled WGS sequence"/>
</dbReference>
<organism evidence="3 4">
    <name type="scientific">Vitis vinifera</name>
    <name type="common">Grape</name>
    <dbReference type="NCBI Taxonomy" id="29760"/>
    <lineage>
        <taxon>Eukaryota</taxon>
        <taxon>Viridiplantae</taxon>
        <taxon>Streptophyta</taxon>
        <taxon>Embryophyta</taxon>
        <taxon>Tracheophyta</taxon>
        <taxon>Spermatophyta</taxon>
        <taxon>Magnoliopsida</taxon>
        <taxon>eudicotyledons</taxon>
        <taxon>Gunneridae</taxon>
        <taxon>Pentapetalae</taxon>
        <taxon>rosids</taxon>
        <taxon>Vitales</taxon>
        <taxon>Vitaceae</taxon>
        <taxon>Viteae</taxon>
        <taxon>Vitis</taxon>
    </lineage>
</organism>
<proteinExistence type="predicted"/>
<protein>
    <recommendedName>
        <fullName evidence="5">Transmembrane protein</fullName>
    </recommendedName>
</protein>
<feature type="chain" id="PRO_5019099585" description="Transmembrane protein" evidence="2">
    <location>
        <begin position="18"/>
        <end position="114"/>
    </location>
</feature>
<keyword evidence="2" id="KW-0732">Signal</keyword>
<evidence type="ECO:0000256" key="1">
    <source>
        <dbReference type="SAM" id="MobiDB-lite"/>
    </source>
</evidence>
<dbReference type="EMBL" id="QGNW01001890">
    <property type="protein sequence ID" value="RVW28510.1"/>
    <property type="molecule type" value="Genomic_DNA"/>
</dbReference>
<gene>
    <name evidence="3" type="ORF">CK203_103994</name>
</gene>
<name>A0A438CZ59_VITVI</name>
<feature type="region of interest" description="Disordered" evidence="1">
    <location>
        <begin position="62"/>
        <end position="85"/>
    </location>
</feature>
<sequence length="114" mass="13112">MIMKSSRILLLCLLTTAFYLLHQHSSIASTSSSSLNFLPGRRHVRELSMSFSNRKNEYQEIQDVDDEMKPSTMQEDSIAVEHRSSSENLEEIVYHIDYHGVMTHPTPTPKHPKP</sequence>
<feature type="signal peptide" evidence="2">
    <location>
        <begin position="1"/>
        <end position="17"/>
    </location>
</feature>
<dbReference type="AlphaFoldDB" id="A0A438CZ59"/>
<comment type="caution">
    <text evidence="3">The sequence shown here is derived from an EMBL/GenBank/DDBJ whole genome shotgun (WGS) entry which is preliminary data.</text>
</comment>
<evidence type="ECO:0000256" key="2">
    <source>
        <dbReference type="SAM" id="SignalP"/>
    </source>
</evidence>
<evidence type="ECO:0000313" key="4">
    <source>
        <dbReference type="Proteomes" id="UP000288805"/>
    </source>
</evidence>
<accession>A0A438CZ59</accession>